<dbReference type="EMBL" id="VVIM01000007">
    <property type="protein sequence ID" value="KAB0796840.1"/>
    <property type="molecule type" value="Genomic_DNA"/>
</dbReference>
<dbReference type="Pfam" id="PF13920">
    <property type="entry name" value="zf-C3HC4_3"/>
    <property type="match status" value="1"/>
</dbReference>
<dbReference type="Gene3D" id="3.80.10.10">
    <property type="entry name" value="Ribonuclease Inhibitor"/>
    <property type="match status" value="1"/>
</dbReference>
<reference evidence="9 10" key="2">
    <citation type="journal article" date="2018" name="Elife">
        <title>Firefly genomes illuminate parallel origins of bioluminescence in beetles.</title>
        <authorList>
            <person name="Fallon T.R."/>
            <person name="Lower S.E."/>
            <person name="Chang C.H."/>
            <person name="Bessho-Uehara M."/>
            <person name="Martin G.J."/>
            <person name="Bewick A.J."/>
            <person name="Behringer M."/>
            <person name="Debat H.J."/>
            <person name="Wong I."/>
            <person name="Day J.C."/>
            <person name="Suvorov A."/>
            <person name="Silva C.J."/>
            <person name="Stanger-Hall K.F."/>
            <person name="Hall D.W."/>
            <person name="Schmitz R.J."/>
            <person name="Nelson D.R."/>
            <person name="Lewis S.M."/>
            <person name="Shigenobu S."/>
            <person name="Bybee S.M."/>
            <person name="Larracuente A.M."/>
            <person name="Oba Y."/>
            <person name="Weng J.K."/>
        </authorList>
    </citation>
    <scope>NUCLEOTIDE SEQUENCE [LARGE SCALE GENOMIC DNA]</scope>
    <source>
        <strain evidence="9">1611_PpyrPB1</strain>
        <tissue evidence="9">Whole body</tissue>
    </source>
</reference>
<dbReference type="InterPro" id="IPR013083">
    <property type="entry name" value="Znf_RING/FYVE/PHD"/>
</dbReference>
<name>A0A1Y1LNA9_PHOPY</name>
<evidence type="ECO:0000313" key="9">
    <source>
        <dbReference type="EMBL" id="KAB0796840.1"/>
    </source>
</evidence>
<protein>
    <recommendedName>
        <fullName evidence="7">RING-type domain-containing protein</fullName>
    </recommendedName>
</protein>
<keyword evidence="3 5" id="KW-0479">Metal-binding</keyword>
<evidence type="ECO:0000259" key="7">
    <source>
        <dbReference type="PROSITE" id="PS50089"/>
    </source>
</evidence>
<dbReference type="InterPro" id="IPR001841">
    <property type="entry name" value="Znf_RING"/>
</dbReference>
<dbReference type="Proteomes" id="UP000327044">
    <property type="component" value="Unassembled WGS sequence"/>
</dbReference>
<dbReference type="InterPro" id="IPR001611">
    <property type="entry name" value="Leu-rich_rpt"/>
</dbReference>
<dbReference type="PROSITE" id="PS50089">
    <property type="entry name" value="ZF_RING_2"/>
    <property type="match status" value="1"/>
</dbReference>
<evidence type="ECO:0000256" key="6">
    <source>
        <dbReference type="SAM" id="Coils"/>
    </source>
</evidence>
<reference evidence="8" key="1">
    <citation type="journal article" date="2016" name="Sci. Rep.">
        <title>Molecular characterization of firefly nuptial gifts: a multi-omics approach sheds light on postcopulatory sexual selection.</title>
        <authorList>
            <person name="Al-Wathiqui N."/>
            <person name="Fallon T.R."/>
            <person name="South A."/>
            <person name="Weng J.K."/>
            <person name="Lewis S.M."/>
        </authorList>
    </citation>
    <scope>NUCLEOTIDE SEQUENCE</scope>
</reference>
<dbReference type="PANTHER" id="PTHR48051:SF47">
    <property type="entry name" value="LEUCINE RICH REPEAT AND STERILE ALPHA MOTIF CONTAINING 1"/>
    <property type="match status" value="1"/>
</dbReference>
<reference evidence="9" key="3">
    <citation type="submission" date="2019-08" db="EMBL/GenBank/DDBJ databases">
        <authorList>
            <consortium name="Photinus pyralis genome working group"/>
            <person name="Fallon T.R."/>
            <person name="Sander Lower S.E."/>
            <person name="Weng J.-K."/>
        </authorList>
    </citation>
    <scope>NUCLEOTIDE SEQUENCE</scope>
    <source>
        <strain evidence="9">1611_PpyrPB1</strain>
        <tissue evidence="9">Whole body</tissue>
    </source>
</reference>
<proteinExistence type="predicted"/>
<dbReference type="GO" id="GO:0005737">
    <property type="term" value="C:cytoplasm"/>
    <property type="evidence" value="ECO:0007669"/>
    <property type="project" value="TreeGrafter"/>
</dbReference>
<evidence type="ECO:0000256" key="4">
    <source>
        <dbReference type="ARBA" id="ARBA00022833"/>
    </source>
</evidence>
<dbReference type="InterPro" id="IPR003591">
    <property type="entry name" value="Leu-rich_rpt_typical-subtyp"/>
</dbReference>
<feature type="domain" description="RING-type" evidence="7">
    <location>
        <begin position="639"/>
        <end position="674"/>
    </location>
</feature>
<evidence type="ECO:0000256" key="5">
    <source>
        <dbReference type="PROSITE-ProRule" id="PRU00175"/>
    </source>
</evidence>
<dbReference type="PANTHER" id="PTHR48051">
    <property type="match status" value="1"/>
</dbReference>
<keyword evidence="1" id="KW-0433">Leucine-rich repeat</keyword>
<evidence type="ECO:0000256" key="3">
    <source>
        <dbReference type="ARBA" id="ARBA00022771"/>
    </source>
</evidence>
<dbReference type="SUPFAM" id="SSF57850">
    <property type="entry name" value="RING/U-box"/>
    <property type="match status" value="1"/>
</dbReference>
<keyword evidence="10" id="KW-1185">Reference proteome</keyword>
<dbReference type="AlphaFoldDB" id="A0A1Y1LNA9"/>
<evidence type="ECO:0000313" key="10">
    <source>
        <dbReference type="Proteomes" id="UP000327044"/>
    </source>
</evidence>
<dbReference type="Gene3D" id="3.30.40.10">
    <property type="entry name" value="Zinc/RING finger domain, C3HC4 (zinc finger)"/>
    <property type="match status" value="1"/>
</dbReference>
<keyword evidence="2" id="KW-0677">Repeat</keyword>
<dbReference type="InterPro" id="IPR055414">
    <property type="entry name" value="LRR_R13L4/SHOC2-like"/>
</dbReference>
<dbReference type="GO" id="GO:0008270">
    <property type="term" value="F:zinc ion binding"/>
    <property type="evidence" value="ECO:0007669"/>
    <property type="project" value="UniProtKB-KW"/>
</dbReference>
<keyword evidence="6" id="KW-0175">Coiled coil</keyword>
<dbReference type="InterPro" id="IPR050216">
    <property type="entry name" value="LRR_domain-containing"/>
</dbReference>
<dbReference type="EMBL" id="GEZM01055239">
    <property type="protein sequence ID" value="JAV73076.1"/>
    <property type="molecule type" value="Transcribed_RNA"/>
</dbReference>
<dbReference type="OrthoDB" id="1711136at2759"/>
<sequence>MFRRNKKENKAKLEHKLYLARENPEPIFDVSDCGIREVPSGIYSLCKVFLKQSLHLEHNHLSSLSGGGNLKDLCFLQVLDLHDNAFVHIPLEIGHLVNLLELYLNDNQIKMLPASVCELKKLKLLDLSNNALKELPPNFGNLLNLRKLNVLGNKSLKQLPKSLCSCKRLSEILVDSSHFVYPPADVCEDGAESIMKHICKDNGIEYVPPDALCEGQDVEEKDTVDAYEDSFKAKIWKLEKIKEQRLQDFLEIEKQNELLHKQEFEVAVAMKANREKLLTDISQQQAKLDSKLAKVQQLRDTERFRLIEQLQEYEHNADFAISQLLAINKEPLTQLLEQERLEEERLLAATANQYNENLHKQDVLMAMQELLEQETLKFTEYSESRFETAKSILQQETLTDSHLLDVLQNQGLHKAELILQLQGDVDLQKAAVGALLERSDARSWGLVQQVRMVESQLAALTSIELKRRKLKLDEHVNDLDVKRVELSMMLMSLLQLQAERRSQLLSTLKTMEERRSVEDFWLCQYQTLLNRIPTSISEAQRNIDPRLGSCLLMCGALHCLPFLAYITQTEGDVSNIMEEDLEKAGVTNDNDRRNILEAFHLYMKEQASSSYVNTAPSAPLLESQDSASGLTVTASENECVVCMDTTCDIIFVPCGHLCCCVNCSNPLEDCPMCRITIERKIKVYTN</sequence>
<organism evidence="8">
    <name type="scientific">Photinus pyralis</name>
    <name type="common">Common eastern firefly</name>
    <name type="synonym">Lampyris pyralis</name>
    <dbReference type="NCBI Taxonomy" id="7054"/>
    <lineage>
        <taxon>Eukaryota</taxon>
        <taxon>Metazoa</taxon>
        <taxon>Ecdysozoa</taxon>
        <taxon>Arthropoda</taxon>
        <taxon>Hexapoda</taxon>
        <taxon>Insecta</taxon>
        <taxon>Pterygota</taxon>
        <taxon>Neoptera</taxon>
        <taxon>Endopterygota</taxon>
        <taxon>Coleoptera</taxon>
        <taxon>Polyphaga</taxon>
        <taxon>Elateriformia</taxon>
        <taxon>Elateroidea</taxon>
        <taxon>Lampyridae</taxon>
        <taxon>Lampyrinae</taxon>
        <taxon>Photinus</taxon>
    </lineage>
</organism>
<dbReference type="PROSITE" id="PS51450">
    <property type="entry name" value="LRR"/>
    <property type="match status" value="1"/>
</dbReference>
<evidence type="ECO:0000256" key="1">
    <source>
        <dbReference type="ARBA" id="ARBA00022614"/>
    </source>
</evidence>
<keyword evidence="3 5" id="KW-0863">Zinc-finger</keyword>
<keyword evidence="4" id="KW-0862">Zinc</keyword>
<dbReference type="InterPro" id="IPR032675">
    <property type="entry name" value="LRR_dom_sf"/>
</dbReference>
<dbReference type="InParanoid" id="A0A1Y1LNA9"/>
<gene>
    <name evidence="9" type="ORF">PPYR_10901</name>
</gene>
<dbReference type="SUPFAM" id="SSF52058">
    <property type="entry name" value="L domain-like"/>
    <property type="match status" value="1"/>
</dbReference>
<accession>A0A1Y1LNA9</accession>
<feature type="coiled-coil region" evidence="6">
    <location>
        <begin position="281"/>
        <end position="330"/>
    </location>
</feature>
<dbReference type="SMART" id="SM00369">
    <property type="entry name" value="LRR_TYP"/>
    <property type="match status" value="4"/>
</dbReference>
<dbReference type="CDD" id="cd16515">
    <property type="entry name" value="RING-HC_LRSAM1"/>
    <property type="match status" value="1"/>
</dbReference>
<dbReference type="Pfam" id="PF23598">
    <property type="entry name" value="LRR_14"/>
    <property type="match status" value="1"/>
</dbReference>
<evidence type="ECO:0000313" key="8">
    <source>
        <dbReference type="EMBL" id="JAV73076.1"/>
    </source>
</evidence>
<evidence type="ECO:0000256" key="2">
    <source>
        <dbReference type="ARBA" id="ARBA00022737"/>
    </source>
</evidence>